<feature type="chain" id="PRO_5001949189" description="Lipoprotein" evidence="1">
    <location>
        <begin position="23"/>
        <end position="143"/>
    </location>
</feature>
<name>A0A099KMM2_COLPS</name>
<accession>A0A099KMM2</accession>
<dbReference type="PROSITE" id="PS51257">
    <property type="entry name" value="PROKAR_LIPOPROTEIN"/>
    <property type="match status" value="1"/>
</dbReference>
<dbReference type="RefSeq" id="WP_033083233.1">
    <property type="nucleotide sequence ID" value="NZ_JQEC01000044.1"/>
</dbReference>
<dbReference type="OrthoDB" id="6303608at2"/>
<evidence type="ECO:0000313" key="3">
    <source>
        <dbReference type="Proteomes" id="UP000029868"/>
    </source>
</evidence>
<proteinExistence type="predicted"/>
<gene>
    <name evidence="2" type="ORF">GAB14E_0577</name>
</gene>
<evidence type="ECO:0008006" key="4">
    <source>
        <dbReference type="Google" id="ProtNLM"/>
    </source>
</evidence>
<evidence type="ECO:0000313" key="2">
    <source>
        <dbReference type="EMBL" id="KGJ90913.1"/>
    </source>
</evidence>
<evidence type="ECO:0000256" key="1">
    <source>
        <dbReference type="SAM" id="SignalP"/>
    </source>
</evidence>
<organism evidence="2 3">
    <name type="scientific">Colwellia psychrerythraea</name>
    <name type="common">Vibrio psychroerythus</name>
    <dbReference type="NCBI Taxonomy" id="28229"/>
    <lineage>
        <taxon>Bacteria</taxon>
        <taxon>Pseudomonadati</taxon>
        <taxon>Pseudomonadota</taxon>
        <taxon>Gammaproteobacteria</taxon>
        <taxon>Alteromonadales</taxon>
        <taxon>Colwelliaceae</taxon>
        <taxon>Colwellia</taxon>
    </lineage>
</organism>
<dbReference type="EMBL" id="JQEC01000044">
    <property type="protein sequence ID" value="KGJ90913.1"/>
    <property type="molecule type" value="Genomic_DNA"/>
</dbReference>
<keyword evidence="1" id="KW-0732">Signal</keyword>
<dbReference type="AlphaFoldDB" id="A0A099KMM2"/>
<dbReference type="Proteomes" id="UP000029868">
    <property type="component" value="Unassembled WGS sequence"/>
</dbReference>
<sequence length="143" mass="16075">MKKLIWILMLVLTGCVAPPVVYNPAHSNNNSLVHLKTKHDLSFSSSEYSAWIVQMWDSEGKEISKRNEIIDDMFGERLANISFPAGKYKIEALCKLGYTTAKPEGFFEFVSGKNYELSCAIEKGENLFGMPVDSYASIAIREL</sequence>
<comment type="caution">
    <text evidence="2">The sequence shown here is derived from an EMBL/GenBank/DDBJ whole genome shotgun (WGS) entry which is preliminary data.</text>
</comment>
<feature type="signal peptide" evidence="1">
    <location>
        <begin position="1"/>
        <end position="22"/>
    </location>
</feature>
<dbReference type="PATRIC" id="fig|28229.3.peg.3239"/>
<reference evidence="2 3" key="1">
    <citation type="submission" date="2014-08" db="EMBL/GenBank/DDBJ databases">
        <title>Genomic and Phenotypic Diversity of Colwellia psychrerythraea strains from Disparate Marine Basins.</title>
        <authorList>
            <person name="Techtmann S.M."/>
            <person name="Stelling S.C."/>
            <person name="Utturkar S.M."/>
            <person name="Alshibli N."/>
            <person name="Harris A."/>
            <person name="Brown S.D."/>
            <person name="Hazen T.C."/>
        </authorList>
    </citation>
    <scope>NUCLEOTIDE SEQUENCE [LARGE SCALE GENOMIC DNA]</scope>
    <source>
        <strain evidence="2 3">GAB14E</strain>
    </source>
</reference>
<protein>
    <recommendedName>
        <fullName evidence="4">Lipoprotein</fullName>
    </recommendedName>
</protein>